<keyword evidence="8" id="KW-0472">Membrane</keyword>
<dbReference type="GO" id="GO:0005886">
    <property type="term" value="C:plasma membrane"/>
    <property type="evidence" value="ECO:0007669"/>
    <property type="project" value="UniProtKB-SubCell"/>
</dbReference>
<comment type="caution">
    <text evidence="10">The sequence shown here is derived from an EMBL/GenBank/DDBJ whole genome shotgun (WGS) entry which is preliminary data.</text>
</comment>
<proteinExistence type="inferred from homology"/>
<comment type="catalytic activity">
    <reaction evidence="6 8">
        <text>lipid IVA (E. coli) + CMP-3-deoxy-beta-D-manno-octulosonate = alpha-Kdo-(2-&gt;6)-lipid IVA (E. coli) + CMP + H(+)</text>
        <dbReference type="Rhea" id="RHEA:28066"/>
        <dbReference type="ChEBI" id="CHEBI:15378"/>
        <dbReference type="ChEBI" id="CHEBI:58603"/>
        <dbReference type="ChEBI" id="CHEBI:60364"/>
        <dbReference type="ChEBI" id="CHEBI:60377"/>
        <dbReference type="ChEBI" id="CHEBI:85987"/>
        <dbReference type="EC" id="2.4.99.12"/>
    </reaction>
</comment>
<feature type="active site" description="Proton acceptor" evidence="7">
    <location>
        <position position="61"/>
    </location>
</feature>
<evidence type="ECO:0000256" key="5">
    <source>
        <dbReference type="ARBA" id="ARBA00031445"/>
    </source>
</evidence>
<dbReference type="RefSeq" id="WP_133390254.1">
    <property type="nucleotide sequence ID" value="NZ_SMUW01000030.1"/>
</dbReference>
<organism evidence="10 11">
    <name type="scientific">Algoriphagus formosus</name>
    <dbReference type="NCBI Taxonomy" id="2007308"/>
    <lineage>
        <taxon>Bacteria</taxon>
        <taxon>Pseudomonadati</taxon>
        <taxon>Bacteroidota</taxon>
        <taxon>Cytophagia</taxon>
        <taxon>Cytophagales</taxon>
        <taxon>Cyclobacteriaceae</taxon>
        <taxon>Algoriphagus</taxon>
    </lineage>
</organism>
<evidence type="ECO:0000256" key="1">
    <source>
        <dbReference type="ARBA" id="ARBA00004713"/>
    </source>
</evidence>
<dbReference type="GO" id="GO:0009245">
    <property type="term" value="P:lipid A biosynthetic process"/>
    <property type="evidence" value="ECO:0007669"/>
    <property type="project" value="TreeGrafter"/>
</dbReference>
<evidence type="ECO:0000256" key="7">
    <source>
        <dbReference type="PIRSR" id="PIRSR639901-1"/>
    </source>
</evidence>
<keyword evidence="4 8" id="KW-0808">Transferase</keyword>
<comment type="subcellular location">
    <subcellularLocation>
        <location evidence="8">Cell membrane</location>
    </subcellularLocation>
</comment>
<protein>
    <recommendedName>
        <fullName evidence="3 8">3-deoxy-D-manno-octulosonic acid transferase</fullName>
        <shortName evidence="8">Kdo transferase</shortName>
        <ecNumber evidence="2 8">2.4.99.12</ecNumber>
    </recommendedName>
    <alternativeName>
        <fullName evidence="5 8">Lipid IV(A) 3-deoxy-D-manno-octulosonic acid transferase</fullName>
    </alternativeName>
</protein>
<dbReference type="Gene3D" id="3.40.50.11720">
    <property type="entry name" value="3-Deoxy-D-manno-octulosonic-acid transferase, N-terminal domain"/>
    <property type="match status" value="1"/>
</dbReference>
<evidence type="ECO:0000259" key="9">
    <source>
        <dbReference type="Pfam" id="PF04413"/>
    </source>
</evidence>
<feature type="domain" description="3-deoxy-D-manno-octulosonic-acid transferase N-terminal" evidence="9">
    <location>
        <begin position="36"/>
        <end position="208"/>
    </location>
</feature>
<keyword evidence="8" id="KW-0448">Lipopolysaccharide biosynthesis</keyword>
<dbReference type="InterPro" id="IPR038107">
    <property type="entry name" value="Glycos_transf_N_sf"/>
</dbReference>
<dbReference type="UniPathway" id="UPA00958"/>
<accession>A0A4R5V444</accession>
<dbReference type="EC" id="2.4.99.12" evidence="2 8"/>
<dbReference type="GO" id="GO:0009244">
    <property type="term" value="P:lipopolysaccharide core region biosynthetic process"/>
    <property type="evidence" value="ECO:0007669"/>
    <property type="project" value="UniProtKB-UniRule"/>
</dbReference>
<keyword evidence="8" id="KW-1003">Cell membrane</keyword>
<dbReference type="AlphaFoldDB" id="A0A4R5V444"/>
<evidence type="ECO:0000313" key="10">
    <source>
        <dbReference type="EMBL" id="TDK46652.1"/>
    </source>
</evidence>
<evidence type="ECO:0000256" key="8">
    <source>
        <dbReference type="RuleBase" id="RU365103"/>
    </source>
</evidence>
<evidence type="ECO:0000256" key="2">
    <source>
        <dbReference type="ARBA" id="ARBA00012621"/>
    </source>
</evidence>
<comment type="similarity">
    <text evidence="8">Belongs to the glycosyltransferase group 1 family.</text>
</comment>
<evidence type="ECO:0000256" key="6">
    <source>
        <dbReference type="ARBA" id="ARBA00049183"/>
    </source>
</evidence>
<gene>
    <name evidence="10" type="ORF">E1898_06295</name>
</gene>
<dbReference type="PANTHER" id="PTHR42755:SF1">
    <property type="entry name" value="3-DEOXY-D-MANNO-OCTULOSONIC ACID TRANSFERASE, MITOCHONDRIAL-RELATED"/>
    <property type="match status" value="1"/>
</dbReference>
<evidence type="ECO:0000313" key="11">
    <source>
        <dbReference type="Proteomes" id="UP000295438"/>
    </source>
</evidence>
<dbReference type="Proteomes" id="UP000295438">
    <property type="component" value="Unassembled WGS sequence"/>
</dbReference>
<comment type="function">
    <text evidence="8">Involved in lipopolysaccharide (LPS) biosynthesis. Catalyzes the transfer of 3-deoxy-D-manno-octulosonate (Kdo) residue(s) from CMP-Kdo to lipid IV(A), the tetraacyldisaccharide-1,4'-bisphosphate precursor of lipid A.</text>
</comment>
<dbReference type="InterPro" id="IPR007507">
    <property type="entry name" value="Glycos_transf_N"/>
</dbReference>
<dbReference type="InterPro" id="IPR039901">
    <property type="entry name" value="Kdotransferase"/>
</dbReference>
<comment type="pathway">
    <text evidence="1 8">Bacterial outer membrane biogenesis; LPS core biosynthesis.</text>
</comment>
<dbReference type="EMBL" id="SMUW01000030">
    <property type="protein sequence ID" value="TDK46652.1"/>
    <property type="molecule type" value="Genomic_DNA"/>
</dbReference>
<dbReference type="Pfam" id="PF04413">
    <property type="entry name" value="Glycos_transf_N"/>
    <property type="match status" value="1"/>
</dbReference>
<dbReference type="Gene3D" id="3.40.50.2000">
    <property type="entry name" value="Glycogen Phosphorylase B"/>
    <property type="match status" value="1"/>
</dbReference>
<keyword evidence="11" id="KW-1185">Reference proteome</keyword>
<reference evidence="10 11" key="1">
    <citation type="submission" date="2019-03" db="EMBL/GenBank/DDBJ databases">
        <title>Algoriphagus aquimaris sp. nov., isolated form marine sediment in Pohang, Korea.</title>
        <authorList>
            <person name="Kim J."/>
            <person name="Yoon S.-H."/>
            <person name="Lee S.-S."/>
        </authorList>
    </citation>
    <scope>NUCLEOTIDE SEQUENCE [LARGE SCALE GENOMIC DNA]</scope>
    <source>
        <strain evidence="10 11">F21</strain>
    </source>
</reference>
<name>A0A4R5V444_9BACT</name>
<sequence length="411" mass="47563">MQWIYNFFLRVVEFLFPVAAIFSTKIADFVKGREGLFKRLRTFAPDAERPVIWFHVASLGEYEQARPVMSLWKRRKPEVQILVSFFSPSGFEPISKRNEPVLDFITYLPLDRPGYARKFLDLVRPDIIYFVKYDLWFNFLKESSSRSIPLYLISASFREDQVYFRRKGFFRAPIFFFDHIFTQNEESAELLEGINFQSYTRVGDTRFDRVAETARAPKRFPQIETWLGEKPAVVLGSVWQEDMDLLIPLINQNQDFNWIIAPHSMNPGPMQNWKSQIKASCQFYTSWDQTKNTEVLIIDTIGMLASLYQFAQVSYVGGAFGEGLHNILESIGFGAPVIFGKVRKAGKFPEAQESIKQGCGFEVEDFLALKTAFDSLKNPENLERSRISANSWVESNRGATERILDFTDNLQ</sequence>
<dbReference type="GO" id="GO:0043842">
    <property type="term" value="F:Kdo transferase activity"/>
    <property type="evidence" value="ECO:0007669"/>
    <property type="project" value="UniProtKB-EC"/>
</dbReference>
<evidence type="ECO:0000256" key="4">
    <source>
        <dbReference type="ARBA" id="ARBA00022679"/>
    </source>
</evidence>
<evidence type="ECO:0000256" key="3">
    <source>
        <dbReference type="ARBA" id="ARBA00019077"/>
    </source>
</evidence>
<dbReference type="PANTHER" id="PTHR42755">
    <property type="entry name" value="3-DEOXY-MANNO-OCTULOSONATE CYTIDYLYLTRANSFERASE"/>
    <property type="match status" value="1"/>
</dbReference>